<feature type="region of interest" description="Disordered" evidence="1">
    <location>
        <begin position="120"/>
        <end position="139"/>
    </location>
</feature>
<evidence type="ECO:0000313" key="3">
    <source>
        <dbReference type="Proteomes" id="UP000266723"/>
    </source>
</evidence>
<evidence type="ECO:0000313" key="2">
    <source>
        <dbReference type="EMBL" id="KAF3606885.1"/>
    </source>
</evidence>
<evidence type="ECO:0000256" key="1">
    <source>
        <dbReference type="SAM" id="MobiDB-lite"/>
    </source>
</evidence>
<keyword evidence="3" id="KW-1185">Reference proteome</keyword>
<name>A0ABQ7EUH7_BRACR</name>
<sequence>MLDALVTEEDEVAQIWSSDLALNVVSVHWSHLRWLLISDGFAVGVLVRMRCVENPFKVQWRVLVGIEGCLQRRLRILTSLASAGFTDGSALGYYLATQIISRDCATVSSKPRPSFVELHQSPRGRAVSSSPSGLSLTPHREALIYKSSAPRRDRISRPWYPPPSP</sequence>
<proteinExistence type="predicted"/>
<comment type="caution">
    <text evidence="2">The sequence shown here is derived from an EMBL/GenBank/DDBJ whole genome shotgun (WGS) entry which is preliminary data.</text>
</comment>
<protein>
    <submittedName>
        <fullName evidence="2">Uncharacterized protein</fullName>
    </submittedName>
</protein>
<organism evidence="2 3">
    <name type="scientific">Brassica cretica</name>
    <name type="common">Mustard</name>
    <dbReference type="NCBI Taxonomy" id="69181"/>
    <lineage>
        <taxon>Eukaryota</taxon>
        <taxon>Viridiplantae</taxon>
        <taxon>Streptophyta</taxon>
        <taxon>Embryophyta</taxon>
        <taxon>Tracheophyta</taxon>
        <taxon>Spermatophyta</taxon>
        <taxon>Magnoliopsida</taxon>
        <taxon>eudicotyledons</taxon>
        <taxon>Gunneridae</taxon>
        <taxon>Pentapetalae</taxon>
        <taxon>rosids</taxon>
        <taxon>malvids</taxon>
        <taxon>Brassicales</taxon>
        <taxon>Brassicaceae</taxon>
        <taxon>Brassiceae</taxon>
        <taxon>Brassica</taxon>
    </lineage>
</organism>
<dbReference type="Proteomes" id="UP000266723">
    <property type="component" value="Unassembled WGS sequence"/>
</dbReference>
<accession>A0ABQ7EUH7</accession>
<dbReference type="EMBL" id="QGKV02000297">
    <property type="protein sequence ID" value="KAF3606885.1"/>
    <property type="molecule type" value="Genomic_DNA"/>
</dbReference>
<gene>
    <name evidence="2" type="ORF">DY000_02049446</name>
</gene>
<reference evidence="2 3" key="1">
    <citation type="journal article" date="2020" name="BMC Genomics">
        <title>Intraspecific diversification of the crop wild relative Brassica cretica Lam. using demographic model selection.</title>
        <authorList>
            <person name="Kioukis A."/>
            <person name="Michalopoulou V.A."/>
            <person name="Briers L."/>
            <person name="Pirintsos S."/>
            <person name="Studholme D.J."/>
            <person name="Pavlidis P."/>
            <person name="Sarris P.F."/>
        </authorList>
    </citation>
    <scope>NUCLEOTIDE SEQUENCE [LARGE SCALE GENOMIC DNA]</scope>
    <source>
        <strain evidence="3">cv. PFS-1207/04</strain>
    </source>
</reference>